<gene>
    <name evidence="2" type="ORF">VRLFYP33_01489</name>
</gene>
<proteinExistence type="inferred from homology"/>
<reference evidence="2" key="1">
    <citation type="submission" date="2019-11" db="EMBL/GenBank/DDBJ databases">
        <authorList>
            <person name="Feng L."/>
        </authorList>
    </citation>
    <scope>NUCLEOTIDE SEQUENCE</scope>
    <source>
        <strain evidence="2">VrattiLFYP33</strain>
    </source>
</reference>
<dbReference type="EMBL" id="CACRUX010000054">
    <property type="protein sequence ID" value="VYU22523.1"/>
    <property type="molecule type" value="Genomic_DNA"/>
</dbReference>
<dbReference type="OrthoDB" id="9793465at2"/>
<dbReference type="PANTHER" id="PTHR34297:SF2">
    <property type="entry name" value="ASP23_GLS24 FAMILY ENVELOPE STRESS RESPONSE PROTEIN"/>
    <property type="match status" value="1"/>
</dbReference>
<sequence>MSDKNAFFEGVTKISDNVYGTIASLKALEVKGVASMSTTAGDDFANLIGMKSQWEGVSLQRTSDNSITIDLYLVARYGYRIPDVALRVQEHVKTGIETLTGTHVEGVNIFIQDIAFENTGVKYI</sequence>
<evidence type="ECO:0000256" key="1">
    <source>
        <dbReference type="ARBA" id="ARBA00005721"/>
    </source>
</evidence>
<dbReference type="AlphaFoldDB" id="A0A6N3DAK9"/>
<comment type="similarity">
    <text evidence="1">Belongs to the asp23 family.</text>
</comment>
<evidence type="ECO:0000313" key="2">
    <source>
        <dbReference type="EMBL" id="VYU22523.1"/>
    </source>
</evidence>
<protein>
    <submittedName>
        <fullName evidence="2">Alkaline shock protein 23</fullName>
    </submittedName>
</protein>
<accession>A0A6N3DAK9</accession>
<dbReference type="PANTHER" id="PTHR34297">
    <property type="entry name" value="HYPOTHETICAL CYTOSOLIC PROTEIN-RELATED"/>
    <property type="match status" value="1"/>
</dbReference>
<dbReference type="RefSeq" id="WP_021841847.1">
    <property type="nucleotide sequence ID" value="NZ_CACRUX010000054.1"/>
</dbReference>
<name>A0A6N3DAK9_9FIRM</name>
<organism evidence="2">
    <name type="scientific">Veillonella ratti</name>
    <dbReference type="NCBI Taxonomy" id="103892"/>
    <lineage>
        <taxon>Bacteria</taxon>
        <taxon>Bacillati</taxon>
        <taxon>Bacillota</taxon>
        <taxon>Negativicutes</taxon>
        <taxon>Veillonellales</taxon>
        <taxon>Veillonellaceae</taxon>
        <taxon>Veillonella</taxon>
    </lineage>
</organism>
<dbReference type="GeneID" id="91963243"/>
<dbReference type="InterPro" id="IPR005531">
    <property type="entry name" value="Asp23"/>
</dbReference>
<dbReference type="Pfam" id="PF03780">
    <property type="entry name" value="Asp23"/>
    <property type="match status" value="1"/>
</dbReference>